<dbReference type="EMBL" id="CM042016">
    <property type="protein sequence ID" value="KAI3700159.1"/>
    <property type="molecule type" value="Genomic_DNA"/>
</dbReference>
<comment type="caution">
    <text evidence="1">The sequence shown here is derived from an EMBL/GenBank/DDBJ whole genome shotgun (WGS) entry which is preliminary data.</text>
</comment>
<evidence type="ECO:0000313" key="2">
    <source>
        <dbReference type="Proteomes" id="UP001055811"/>
    </source>
</evidence>
<sequence>MPHDDQHTQSFNLSSSIGSTAKIPILFNQDYEVWALNFEDYVLDEKDKLMCNIKAFRIIRFDLQSDTLRLVSSCETTKEIWDRLQELYSGDADLDHSVQTTLLSEFGSFEQAPNETLIQVFNRYNHLLSRLLKYKITRTVIEQKVTFLDGLRPEWKSIVSTIKTHEQFKTYTLAKVMGILKSHEKEITSE</sequence>
<reference evidence="2" key="1">
    <citation type="journal article" date="2022" name="Mol. Ecol. Resour.">
        <title>The genomes of chicory, endive, great burdock and yacon provide insights into Asteraceae palaeo-polyploidization history and plant inulin production.</title>
        <authorList>
            <person name="Fan W."/>
            <person name="Wang S."/>
            <person name="Wang H."/>
            <person name="Wang A."/>
            <person name="Jiang F."/>
            <person name="Liu H."/>
            <person name="Zhao H."/>
            <person name="Xu D."/>
            <person name="Zhang Y."/>
        </authorList>
    </citation>
    <scope>NUCLEOTIDE SEQUENCE [LARGE SCALE GENOMIC DNA]</scope>
    <source>
        <strain evidence="2">cv. Punajuju</strain>
    </source>
</reference>
<keyword evidence="2" id="KW-1185">Reference proteome</keyword>
<gene>
    <name evidence="1" type="ORF">L2E82_44778</name>
</gene>
<name>A0ACB8ZR28_CICIN</name>
<accession>A0ACB8ZR28</accession>
<protein>
    <submittedName>
        <fullName evidence="1">Uncharacterized protein</fullName>
    </submittedName>
</protein>
<organism evidence="1 2">
    <name type="scientific">Cichorium intybus</name>
    <name type="common">Chicory</name>
    <dbReference type="NCBI Taxonomy" id="13427"/>
    <lineage>
        <taxon>Eukaryota</taxon>
        <taxon>Viridiplantae</taxon>
        <taxon>Streptophyta</taxon>
        <taxon>Embryophyta</taxon>
        <taxon>Tracheophyta</taxon>
        <taxon>Spermatophyta</taxon>
        <taxon>Magnoliopsida</taxon>
        <taxon>eudicotyledons</taxon>
        <taxon>Gunneridae</taxon>
        <taxon>Pentapetalae</taxon>
        <taxon>asterids</taxon>
        <taxon>campanulids</taxon>
        <taxon>Asterales</taxon>
        <taxon>Asteraceae</taxon>
        <taxon>Cichorioideae</taxon>
        <taxon>Cichorieae</taxon>
        <taxon>Cichoriinae</taxon>
        <taxon>Cichorium</taxon>
    </lineage>
</organism>
<dbReference type="Proteomes" id="UP001055811">
    <property type="component" value="Linkage Group LG08"/>
</dbReference>
<proteinExistence type="predicted"/>
<evidence type="ECO:0000313" key="1">
    <source>
        <dbReference type="EMBL" id="KAI3700159.1"/>
    </source>
</evidence>
<reference evidence="1 2" key="2">
    <citation type="journal article" date="2022" name="Mol. Ecol. Resour.">
        <title>The genomes of chicory, endive, great burdock and yacon provide insights into Asteraceae paleo-polyploidization history and plant inulin production.</title>
        <authorList>
            <person name="Fan W."/>
            <person name="Wang S."/>
            <person name="Wang H."/>
            <person name="Wang A."/>
            <person name="Jiang F."/>
            <person name="Liu H."/>
            <person name="Zhao H."/>
            <person name="Xu D."/>
            <person name="Zhang Y."/>
        </authorList>
    </citation>
    <scope>NUCLEOTIDE SEQUENCE [LARGE SCALE GENOMIC DNA]</scope>
    <source>
        <strain evidence="2">cv. Punajuju</strain>
        <tissue evidence="1">Leaves</tissue>
    </source>
</reference>